<organism evidence="1 2">
    <name type="scientific">Halorussus aquaticus</name>
    <dbReference type="NCBI Taxonomy" id="2953748"/>
    <lineage>
        <taxon>Archaea</taxon>
        <taxon>Methanobacteriati</taxon>
        <taxon>Methanobacteriota</taxon>
        <taxon>Stenosarchaea group</taxon>
        <taxon>Halobacteria</taxon>
        <taxon>Halobacteriales</taxon>
        <taxon>Haladaptataceae</taxon>
        <taxon>Halorussus</taxon>
    </lineage>
</organism>
<comment type="caution">
    <text evidence="1">The sequence shown here is derived from an EMBL/GenBank/DDBJ whole genome shotgun (WGS) entry which is preliminary data.</text>
</comment>
<reference evidence="1 2" key="1">
    <citation type="journal article" date="2019" name="Int. J. Syst. Evol. Microbiol.">
        <title>The Global Catalogue of Microorganisms (GCM) 10K type strain sequencing project: providing services to taxonomists for standard genome sequencing and annotation.</title>
        <authorList>
            <consortium name="The Broad Institute Genomics Platform"/>
            <consortium name="The Broad Institute Genome Sequencing Center for Infectious Disease"/>
            <person name="Wu L."/>
            <person name="Ma J."/>
        </authorList>
    </citation>
    <scope>NUCLEOTIDE SEQUENCE [LARGE SCALE GENOMIC DNA]</scope>
    <source>
        <strain evidence="1 2">XZYJ18</strain>
    </source>
</reference>
<proteinExistence type="predicted"/>
<dbReference type="GeneID" id="73044782"/>
<dbReference type="AlphaFoldDB" id="A0ABD5Q251"/>
<protein>
    <submittedName>
        <fullName evidence="1">DUF6735 family protein</fullName>
    </submittedName>
</protein>
<dbReference type="RefSeq" id="WP_254269732.1">
    <property type="nucleotide sequence ID" value="NZ_CP100400.1"/>
</dbReference>
<dbReference type="Pfam" id="PF20509">
    <property type="entry name" value="DUF6735"/>
    <property type="match status" value="1"/>
</dbReference>
<dbReference type="InterPro" id="IPR046622">
    <property type="entry name" value="DUF6735"/>
</dbReference>
<sequence>MGHRALLAYRREGDDTDSTDASDDGPATYDLHRSHWGGADFALAGRLSAKSPYAADTPFAVDPSPVATDRSLADIAANSLDFLHHEAFYRIELDYEMTAFHVLWFGLEADSDTVERSETVGHGALVEVHPEGDDSFPQWFRGTKAVVGDAVDWGALSPEAATEYLARRVETRADDRTVIAPDRASDGGPVDD</sequence>
<evidence type="ECO:0000313" key="2">
    <source>
        <dbReference type="Proteomes" id="UP001595945"/>
    </source>
</evidence>
<keyword evidence="2" id="KW-1185">Reference proteome</keyword>
<gene>
    <name evidence="1" type="ORF">ACFO9K_09665</name>
</gene>
<evidence type="ECO:0000313" key="1">
    <source>
        <dbReference type="EMBL" id="MFC4824532.1"/>
    </source>
</evidence>
<dbReference type="EMBL" id="JBHSHT010000001">
    <property type="protein sequence ID" value="MFC4824532.1"/>
    <property type="molecule type" value="Genomic_DNA"/>
</dbReference>
<name>A0ABD5Q251_9EURY</name>
<accession>A0ABD5Q251</accession>
<dbReference type="Proteomes" id="UP001595945">
    <property type="component" value="Unassembled WGS sequence"/>
</dbReference>